<protein>
    <submittedName>
        <fullName evidence="4">Short-chain dehydrogenase</fullName>
    </submittedName>
</protein>
<evidence type="ECO:0000256" key="2">
    <source>
        <dbReference type="ARBA" id="ARBA00023002"/>
    </source>
</evidence>
<dbReference type="PRINTS" id="PR00080">
    <property type="entry name" value="SDRFAMILY"/>
</dbReference>
<dbReference type="Gene3D" id="3.40.50.720">
    <property type="entry name" value="NAD(P)-binding Rossmann-like Domain"/>
    <property type="match status" value="1"/>
</dbReference>
<dbReference type="PRINTS" id="PR00081">
    <property type="entry name" value="GDHRDH"/>
</dbReference>
<evidence type="ECO:0000256" key="3">
    <source>
        <dbReference type="SAM" id="MobiDB-lite"/>
    </source>
</evidence>
<dbReference type="InterPro" id="IPR036291">
    <property type="entry name" value="NAD(P)-bd_dom_sf"/>
</dbReference>
<dbReference type="SUPFAM" id="SSF51735">
    <property type="entry name" value="NAD(P)-binding Rossmann-fold domains"/>
    <property type="match status" value="1"/>
</dbReference>
<dbReference type="PANTHER" id="PTHR44196:SF2">
    <property type="entry name" value="SHORT-CHAIN DEHYDROGENASE-RELATED"/>
    <property type="match status" value="1"/>
</dbReference>
<feature type="region of interest" description="Disordered" evidence="3">
    <location>
        <begin position="571"/>
        <end position="596"/>
    </location>
</feature>
<comment type="similarity">
    <text evidence="1">Belongs to the short-chain dehydrogenases/reductases (SDR) family.</text>
</comment>
<sequence>MTSRSRGPAHPAGAHRRGTALITGASAGLGEEFAWQLAAAGHDLVIVARREERLAQLAHDIEQAAGVKVEVLAADLATADGRAKVVGRITDRQSAPIGLLINNAGFGLGQPFISGDIERENQAIEVMIRAVMELSHAAANEMVPRGRGAILNVASMVSQTAMGTYAAAKAWVRTFTEALAGELHGTGVTATAVSPGLVRTEFHSSSGMKEEAWPEIGWLDAEDVVADALAAVRRGAVLTTPSLRYKAVQGVIKLAPRAAVRALGGPRMWEKAMPSNRQPVNGTLAELLEREGNDLTAEESAVLSTISAADPSEGAWLQEAIGERFGLAPADLLGPNFERYVQVRFPVDKAWINEKDGWTWGGEVPPWKDPFPELYDEAPSLDPADWKQVYERVGGLNPSQLNALMEHLATPEGEVIAGFWHGYSGLTSGDDETLIERIGNRFRSAVSRLVAPDAPADDDDDVDLPESQAIAEFERQANLRLLPKALRDGPTLELPDREHILLRFRSLADLVNYLGWLEPYSWHPNLVWPVDRSWAYAIEVDGGSLLLGCDAQLAETLIADKRLYAEPIDAETQGLGDTDHGDPAVDPIIEDRGELD</sequence>
<proteinExistence type="inferred from homology"/>
<keyword evidence="5" id="KW-1185">Reference proteome</keyword>
<dbReference type="EMBL" id="FNQV01000006">
    <property type="protein sequence ID" value="SEA24509.1"/>
    <property type="molecule type" value="Genomic_DNA"/>
</dbReference>
<organism evidence="4 5">
    <name type="scientific">Bowdeniella nasicola</name>
    <dbReference type="NCBI Taxonomy" id="208480"/>
    <lineage>
        <taxon>Bacteria</taxon>
        <taxon>Bacillati</taxon>
        <taxon>Actinomycetota</taxon>
        <taxon>Actinomycetes</taxon>
        <taxon>Actinomycetales</taxon>
        <taxon>Actinomycetaceae</taxon>
        <taxon>Bowdeniella</taxon>
    </lineage>
</organism>
<dbReference type="GO" id="GO:0016491">
    <property type="term" value="F:oxidoreductase activity"/>
    <property type="evidence" value="ECO:0007669"/>
    <property type="project" value="UniProtKB-KW"/>
</dbReference>
<evidence type="ECO:0000313" key="5">
    <source>
        <dbReference type="Proteomes" id="UP000199288"/>
    </source>
</evidence>
<evidence type="ECO:0000313" key="4">
    <source>
        <dbReference type="EMBL" id="SEA24509.1"/>
    </source>
</evidence>
<accession>A0A1H3ZL57</accession>
<dbReference type="OrthoDB" id="9797538at2"/>
<dbReference type="AlphaFoldDB" id="A0A1H3ZL57"/>
<dbReference type="PANTHER" id="PTHR44196">
    <property type="entry name" value="DEHYDROGENASE/REDUCTASE SDR FAMILY MEMBER 7B"/>
    <property type="match status" value="1"/>
</dbReference>
<name>A0A1H3ZL57_9ACTO</name>
<gene>
    <name evidence="4" type="ORF">SAMN02910418_01195</name>
</gene>
<feature type="compositionally biased region" description="Basic and acidic residues" evidence="3">
    <location>
        <begin position="577"/>
        <end position="596"/>
    </location>
</feature>
<dbReference type="Pfam" id="PF00106">
    <property type="entry name" value="adh_short"/>
    <property type="match status" value="1"/>
</dbReference>
<reference evidence="5" key="1">
    <citation type="submission" date="2016-10" db="EMBL/GenBank/DDBJ databases">
        <authorList>
            <person name="Varghese N."/>
            <person name="Submissions S."/>
        </authorList>
    </citation>
    <scope>NUCLEOTIDE SEQUENCE [LARGE SCALE GENOMIC DNA]</scope>
    <source>
        <strain evidence="5">KPR-1</strain>
    </source>
</reference>
<dbReference type="Proteomes" id="UP000199288">
    <property type="component" value="Unassembled WGS sequence"/>
</dbReference>
<keyword evidence="2" id="KW-0560">Oxidoreductase</keyword>
<evidence type="ECO:0000256" key="1">
    <source>
        <dbReference type="ARBA" id="ARBA00006484"/>
    </source>
</evidence>
<dbReference type="InterPro" id="IPR002347">
    <property type="entry name" value="SDR_fam"/>
</dbReference>
<dbReference type="GO" id="GO:0016020">
    <property type="term" value="C:membrane"/>
    <property type="evidence" value="ECO:0007669"/>
    <property type="project" value="TreeGrafter"/>
</dbReference>
<dbReference type="CDD" id="cd05233">
    <property type="entry name" value="SDR_c"/>
    <property type="match status" value="1"/>
</dbReference>
<dbReference type="RefSeq" id="WP_092563582.1">
    <property type="nucleotide sequence ID" value="NZ_FNQV01000006.1"/>
</dbReference>